<evidence type="ECO:0000313" key="4">
    <source>
        <dbReference type="EMBL" id="SLM64502.1"/>
    </source>
</evidence>
<dbReference type="EMBL" id="LT615367">
    <property type="protein sequence ID" value="SLM62648.1"/>
    <property type="molecule type" value="Genomic_DNA"/>
</dbReference>
<dbReference type="AlphaFoldDB" id="A0A375A9A0"/>
<dbReference type="RefSeq" id="WP_067486416.1">
    <property type="nucleotide sequence ID" value="NZ_LT615367.1"/>
</dbReference>
<reference evidence="2 5" key="1">
    <citation type="submission" date="2016-09" db="EMBL/GenBank/DDBJ databases">
        <authorList>
            <person name="Reverchon S."/>
            <person name="Nasser W."/>
            <person name="Leonard S."/>
            <person name="Brochier C."/>
            <person name="Duprey A."/>
        </authorList>
    </citation>
    <scope>NUCLEOTIDE SEQUENCE [LARGE SCALE GENOMIC DNA]</scope>
    <source>
        <strain evidence="2 5">174/2</strain>
    </source>
</reference>
<dbReference type="KEGG" id="daq:DAQ1742_01706"/>
<name>A0A375A9A0_9GAMM</name>
<dbReference type="Pfam" id="PF10841">
    <property type="entry name" value="DUF2644"/>
    <property type="match status" value="1"/>
</dbReference>
<evidence type="ECO:0000256" key="1">
    <source>
        <dbReference type="SAM" id="Phobius"/>
    </source>
</evidence>
<dbReference type="KEGG" id="daq:DAQ1742_03708"/>
<protein>
    <recommendedName>
        <fullName evidence="6">DUF2644 domain-containing protein</fullName>
    </recommendedName>
</protein>
<dbReference type="EMBL" id="LT615367">
    <property type="protein sequence ID" value="SLM64502.1"/>
    <property type="molecule type" value="Genomic_DNA"/>
</dbReference>
<gene>
    <name evidence="2" type="ORF">DAQ1742_01706</name>
    <name evidence="3" type="ORF">DAQ1742_03177</name>
    <name evidence="4" type="ORF">DAQ1742_03708</name>
</gene>
<organism evidence="2 5">
    <name type="scientific">Dickeya aquatica</name>
    <dbReference type="NCBI Taxonomy" id="1401087"/>
    <lineage>
        <taxon>Bacteria</taxon>
        <taxon>Pseudomonadati</taxon>
        <taxon>Pseudomonadota</taxon>
        <taxon>Gammaproteobacteria</taxon>
        <taxon>Enterobacterales</taxon>
        <taxon>Pectobacteriaceae</taxon>
        <taxon>Dickeya</taxon>
    </lineage>
</organism>
<evidence type="ECO:0000313" key="3">
    <source>
        <dbReference type="EMBL" id="SLM64000.1"/>
    </source>
</evidence>
<dbReference type="KEGG" id="daq:DAQ1742_03177"/>
<dbReference type="InterPro" id="IPR020300">
    <property type="entry name" value="DUF2644"/>
</dbReference>
<keyword evidence="5" id="KW-1185">Reference proteome</keyword>
<dbReference type="EMBL" id="LT615367">
    <property type="protein sequence ID" value="SLM64000.1"/>
    <property type="molecule type" value="Genomic_DNA"/>
</dbReference>
<evidence type="ECO:0000313" key="2">
    <source>
        <dbReference type="EMBL" id="SLM62648.1"/>
    </source>
</evidence>
<keyword evidence="1" id="KW-0472">Membrane</keyword>
<sequence length="84" mass="9269">MKLSDLVTNPKSGRLSTSDTIVFIAFLATTGVLLFCTYTGNLTEWLFMAYLAAWVTQSQASKYHAIKRDQTQTTQTGTDKGGQQ</sequence>
<evidence type="ECO:0000313" key="5">
    <source>
        <dbReference type="Proteomes" id="UP000294820"/>
    </source>
</evidence>
<keyword evidence="1" id="KW-0812">Transmembrane</keyword>
<proteinExistence type="predicted"/>
<dbReference type="Proteomes" id="UP000294820">
    <property type="component" value="Chromosome 1"/>
</dbReference>
<feature type="transmembrane region" description="Helical" evidence="1">
    <location>
        <begin position="20"/>
        <end position="38"/>
    </location>
</feature>
<evidence type="ECO:0008006" key="6">
    <source>
        <dbReference type="Google" id="ProtNLM"/>
    </source>
</evidence>
<accession>A0A375A9A0</accession>
<keyword evidence="1" id="KW-1133">Transmembrane helix</keyword>